<sequence>MRSALARLAQLPEDALHYAVGKARGWAVSRRLAAAGRAPRLRASAVRELEQRWGRLAQGQQADGAGPTAAERLLLRQIREATAAANRNNVTRTAAYLAVYERCPELHWALLAHLVSRNGGWNMTDLAGELLPALLDAPQRAAVFAMLERANALIFGDAYPQLLLYEAALSRGRCLAHLLPDLGVSRFMGPVWEQFWRLRDPVPLALALIVNEQHFIEGRVVRNAAFRHEVLDQPFFALQGPAQLNLVLFPYGEPDGRLRLAGLVLEDFSDLSERIGFGKRLYALLFGVPAVHAGALAFARRMPHTGSRADYAPRLFRAARPPAAPAAPADRIHRGRLRRGAALLCSPPLCAAWPDRPVATAEPGDWFADAPSVVRHMRGVRRPHSYELTNEYGFALNKLETAADAARRLKRPPD</sequence>
<organism evidence="1 2">
    <name type="scientific">Paenibacillus sabuli</name>
    <dbReference type="NCBI Taxonomy" id="2772509"/>
    <lineage>
        <taxon>Bacteria</taxon>
        <taxon>Bacillati</taxon>
        <taxon>Bacillota</taxon>
        <taxon>Bacilli</taxon>
        <taxon>Bacillales</taxon>
        <taxon>Paenibacillaceae</taxon>
        <taxon>Paenibacillus</taxon>
    </lineage>
</organism>
<accession>A0A927BVJ4</accession>
<name>A0A927BVJ4_9BACL</name>
<comment type="caution">
    <text evidence="1">The sequence shown here is derived from an EMBL/GenBank/DDBJ whole genome shotgun (WGS) entry which is preliminary data.</text>
</comment>
<dbReference type="EMBL" id="JACXIZ010000021">
    <property type="protein sequence ID" value="MBD2846143.1"/>
    <property type="molecule type" value="Genomic_DNA"/>
</dbReference>
<dbReference type="Pfam" id="PF10720">
    <property type="entry name" value="DUF2515"/>
    <property type="match status" value="1"/>
</dbReference>
<dbReference type="AlphaFoldDB" id="A0A927BVJ4"/>
<gene>
    <name evidence="1" type="ORF">IDH44_13135</name>
</gene>
<proteinExistence type="predicted"/>
<keyword evidence="2" id="KW-1185">Reference proteome</keyword>
<dbReference type="InterPro" id="IPR019658">
    <property type="entry name" value="DUF2515"/>
</dbReference>
<evidence type="ECO:0000313" key="2">
    <source>
        <dbReference type="Proteomes" id="UP000621560"/>
    </source>
</evidence>
<evidence type="ECO:0000313" key="1">
    <source>
        <dbReference type="EMBL" id="MBD2846143.1"/>
    </source>
</evidence>
<protein>
    <submittedName>
        <fullName evidence="1">DUF2515 family protein</fullName>
    </submittedName>
</protein>
<reference evidence="1" key="1">
    <citation type="submission" date="2020-09" db="EMBL/GenBank/DDBJ databases">
        <title>A novel bacterium of genus Paenibacillus, isolated from South China Sea.</title>
        <authorList>
            <person name="Huang H."/>
            <person name="Mo K."/>
            <person name="Hu Y."/>
        </authorList>
    </citation>
    <scope>NUCLEOTIDE SEQUENCE</scope>
    <source>
        <strain evidence="1">IB182496</strain>
    </source>
</reference>
<dbReference type="Proteomes" id="UP000621560">
    <property type="component" value="Unassembled WGS sequence"/>
</dbReference>